<dbReference type="eggNOG" id="ENOG502QQ2B">
    <property type="taxonomic scope" value="Eukaryota"/>
</dbReference>
<dbReference type="GO" id="GO:0005858">
    <property type="term" value="C:axonemal dynein complex"/>
    <property type="evidence" value="ECO:0007669"/>
    <property type="project" value="InterPro"/>
</dbReference>
<dbReference type="PANTHER" id="PTHR21625">
    <property type="entry name" value="NYD-SP28 PROTEIN"/>
    <property type="match status" value="1"/>
</dbReference>
<reference evidence="15" key="1">
    <citation type="submission" date="2013-03" db="EMBL/GenBank/DDBJ databases">
        <authorList>
            <person name="Jeffery W."/>
            <person name="Warren W."/>
            <person name="Wilson R.K."/>
        </authorList>
    </citation>
    <scope>NUCLEOTIDE SEQUENCE</scope>
    <source>
        <strain evidence="15">female</strain>
    </source>
</reference>
<comment type="function">
    <text evidence="9">Component of the nexin-dynein regulatory complex (N-DRC) a key regulator of ciliary/flagellar motility which maintains the alignment and integrity of the distal axoneme and regulates microtubule sliding in motile axonemes. Plays a critical role in the assembly of N-DRC and also stabilizes the assembly of multiple inner dynein arms and radial spokes. Coassembles with CCDC65/DRC2 to form a central scaffold needed for assembly of the N-DRC and its attachment to the outer doublet microtubules.</text>
</comment>
<comment type="subcellular location">
    <subcellularLocation>
        <location evidence="1">Cytoplasm</location>
        <location evidence="1">Cytoskeleton</location>
        <location evidence="1">Flagellum axoneme</location>
    </subcellularLocation>
</comment>
<dbReference type="PANTHER" id="PTHR21625:SF1">
    <property type="entry name" value="DYNEIN REGULATORY COMPLEX PROTEIN 1"/>
    <property type="match status" value="1"/>
</dbReference>
<evidence type="ECO:0000256" key="10">
    <source>
        <dbReference type="SAM" id="Coils"/>
    </source>
</evidence>
<evidence type="ECO:0000259" key="12">
    <source>
        <dbReference type="Pfam" id="PF14772"/>
    </source>
</evidence>
<dbReference type="GeneTree" id="ENSGT00940000153804"/>
<keyword evidence="4" id="KW-0282">Flagellum</keyword>
<comment type="similarity">
    <text evidence="2">Belongs to the DRC1 family.</text>
</comment>
<feature type="compositionally biased region" description="Polar residues" evidence="11">
    <location>
        <begin position="1"/>
        <end position="10"/>
    </location>
</feature>
<dbReference type="HOGENOM" id="CLU_012489_0_0_1"/>
<feature type="compositionally biased region" description="Low complexity" evidence="11">
    <location>
        <begin position="463"/>
        <end position="477"/>
    </location>
</feature>
<feature type="coiled-coil region" evidence="10">
    <location>
        <begin position="272"/>
        <end position="321"/>
    </location>
</feature>
<evidence type="ECO:0000313" key="15">
    <source>
        <dbReference type="Proteomes" id="UP000018467"/>
    </source>
</evidence>
<feature type="domain" description="Dynein regulatory complex protein 1/2 N-terminal" evidence="12">
    <location>
        <begin position="112"/>
        <end position="213"/>
    </location>
</feature>
<dbReference type="InterPro" id="IPR029440">
    <property type="entry name" value="DRC1_C"/>
</dbReference>
<evidence type="ECO:0000256" key="8">
    <source>
        <dbReference type="ARBA" id="ARBA00031554"/>
    </source>
</evidence>
<dbReference type="AlphaFoldDB" id="W5LUN0"/>
<dbReference type="Pfam" id="PF14772">
    <property type="entry name" value="NYD-SP28"/>
    <property type="match status" value="1"/>
</dbReference>
<dbReference type="Bgee" id="ENSAMXG00000026141">
    <property type="expression patterns" value="Expressed in ovary and 2 other cell types or tissues"/>
</dbReference>
<feature type="coiled-coil region" evidence="10">
    <location>
        <begin position="347"/>
        <end position="435"/>
    </location>
</feature>
<proteinExistence type="inferred from homology"/>
<evidence type="ECO:0000256" key="6">
    <source>
        <dbReference type="ARBA" id="ARBA00023069"/>
    </source>
</evidence>
<evidence type="ECO:0000256" key="11">
    <source>
        <dbReference type="SAM" id="MobiDB-lite"/>
    </source>
</evidence>
<dbReference type="InterPro" id="IPR039505">
    <property type="entry name" value="DRC1/2_N"/>
</dbReference>
<dbReference type="GO" id="GO:0060285">
    <property type="term" value="P:cilium-dependent cell motility"/>
    <property type="evidence" value="ECO:0007669"/>
    <property type="project" value="TreeGrafter"/>
</dbReference>
<keyword evidence="6" id="KW-0969">Cilium</keyword>
<evidence type="ECO:0000313" key="14">
    <source>
        <dbReference type="Ensembl" id="ENSAMXP00000026846.2"/>
    </source>
</evidence>
<dbReference type="Ensembl" id="ENSAMXT00000026867.2">
    <property type="protein sequence ID" value="ENSAMXP00000026846.2"/>
    <property type="gene ID" value="ENSAMXG00000026141.2"/>
</dbReference>
<evidence type="ECO:0000259" key="13">
    <source>
        <dbReference type="Pfam" id="PF14775"/>
    </source>
</evidence>
<evidence type="ECO:0000256" key="1">
    <source>
        <dbReference type="ARBA" id="ARBA00004611"/>
    </source>
</evidence>
<organism evidence="14 15">
    <name type="scientific">Astyanax mexicanus</name>
    <name type="common">Blind cave fish</name>
    <name type="synonym">Astyanax fasciatus mexicanus</name>
    <dbReference type="NCBI Taxonomy" id="7994"/>
    <lineage>
        <taxon>Eukaryota</taxon>
        <taxon>Metazoa</taxon>
        <taxon>Chordata</taxon>
        <taxon>Craniata</taxon>
        <taxon>Vertebrata</taxon>
        <taxon>Euteleostomi</taxon>
        <taxon>Actinopterygii</taxon>
        <taxon>Neopterygii</taxon>
        <taxon>Teleostei</taxon>
        <taxon>Ostariophysi</taxon>
        <taxon>Characiformes</taxon>
        <taxon>Characoidei</taxon>
        <taxon>Acestrorhamphidae</taxon>
        <taxon>Acestrorhamphinae</taxon>
        <taxon>Astyanax</taxon>
    </lineage>
</organism>
<evidence type="ECO:0000256" key="9">
    <source>
        <dbReference type="ARBA" id="ARBA00046115"/>
    </source>
</evidence>
<feature type="region of interest" description="Disordered" evidence="11">
    <location>
        <begin position="452"/>
        <end position="479"/>
    </location>
</feature>
<feature type="region of interest" description="Disordered" evidence="11">
    <location>
        <begin position="1"/>
        <end position="42"/>
    </location>
</feature>
<evidence type="ECO:0000256" key="2">
    <source>
        <dbReference type="ARBA" id="ARBA00009688"/>
    </source>
</evidence>
<sequence length="667" mass="77334">MINKKSSTGLYNEKLSYAAQREEREGPFGGSAPSLESESPQERIAARRLRIAARKEAEKRLELGIGAQPQVEKKEEELPAAFPETRKQWKQSQKKMLEEIDMYKETISSFQVESDARLLIRSSEILEAQRLREEKLEILAKSDLEDLKLMEEKCAEATAKNTPQELFEALEDLKQFGAEKIEVRKKVIEDLLGEIREADLSYETELKRDAEQIYLMAQKKQELKSSFKELQRKELDQIQSSLLDEEKAFLSSSYEKWEQKRKEIPYKQQEQFLEMMKQKEEHEDQLDELKVKKINEFTRMKRTLETQADLLQLKLEKAKAAKFLNDEKLDFSRQVVGFCEMEKSQIKSKQKRKLIKLYDTLKDLKAKCTQANKQSLEGKKALTDANKQASQKYRDMQKRSRDFAANAAKTHQEMRQMLEEEAMDLIQRALSLDQQIQAHIIDLDWVPPPMPFKARSPYQPQQTEAAESSTSKSARTAVDPETEQRVLQLLCEEASFLLDPDLLQLLSCMPKQEQTFIKIELICFALGIEKIEDLHGLVEFFVEYKQREKMGSSDIVRPDQVVKVLKAFTAQYSKRRQVSRSKDAVTRGRRADDSGDWESTANILPESKFRIWDILEDALKQYLSVLTVRFQTLAETRQLKQEITKLRLLAPPTDVFSVSEAPVGSHI</sequence>
<feature type="domain" description="Dynein regulatory complex protein 1 C-terminal" evidence="13">
    <location>
        <begin position="597"/>
        <end position="649"/>
    </location>
</feature>
<accession>W5LUN0</accession>
<evidence type="ECO:0000256" key="4">
    <source>
        <dbReference type="ARBA" id="ARBA00022846"/>
    </source>
</evidence>
<evidence type="ECO:0000256" key="3">
    <source>
        <dbReference type="ARBA" id="ARBA00013815"/>
    </source>
</evidence>
<reference evidence="14" key="3">
    <citation type="submission" date="2025-08" db="UniProtKB">
        <authorList>
            <consortium name="Ensembl"/>
        </authorList>
    </citation>
    <scope>IDENTIFICATION</scope>
</reference>
<evidence type="ECO:0000256" key="7">
    <source>
        <dbReference type="ARBA" id="ARBA00023273"/>
    </source>
</evidence>
<dbReference type="GO" id="GO:0003352">
    <property type="term" value="P:regulation of cilium movement"/>
    <property type="evidence" value="ECO:0007669"/>
    <property type="project" value="TreeGrafter"/>
</dbReference>
<keyword evidence="7" id="KW-0966">Cell projection</keyword>
<dbReference type="STRING" id="7994.ENSAMXP00000026846"/>
<name>W5LUN0_ASTMX</name>
<dbReference type="GO" id="GO:0070286">
    <property type="term" value="P:axonemal dynein complex assembly"/>
    <property type="evidence" value="ECO:0007669"/>
    <property type="project" value="InterPro"/>
</dbReference>
<keyword evidence="5 10" id="KW-0175">Coiled coil</keyword>
<dbReference type="InterPro" id="IPR039750">
    <property type="entry name" value="DRC1/DRC2"/>
</dbReference>
<reference evidence="15" key="2">
    <citation type="journal article" date="2014" name="Nat. Commun.">
        <title>The cavefish genome reveals candidate genes for eye loss.</title>
        <authorList>
            <person name="McGaugh S.E."/>
            <person name="Gross J.B."/>
            <person name="Aken B."/>
            <person name="Blin M."/>
            <person name="Borowsky R."/>
            <person name="Chalopin D."/>
            <person name="Hinaux H."/>
            <person name="Jeffery W.R."/>
            <person name="Keene A."/>
            <person name="Ma L."/>
            <person name="Minx P."/>
            <person name="Murphy D."/>
            <person name="O'Quin K.E."/>
            <person name="Retaux S."/>
            <person name="Rohner N."/>
            <person name="Searle S.M."/>
            <person name="Stahl B.A."/>
            <person name="Tabin C."/>
            <person name="Volff J.N."/>
            <person name="Yoshizawa M."/>
            <person name="Warren W.C."/>
        </authorList>
    </citation>
    <scope>NUCLEOTIDE SEQUENCE [LARGE SCALE GENOMIC DNA]</scope>
    <source>
        <strain evidence="15">female</strain>
    </source>
</reference>
<dbReference type="InParanoid" id="W5LUN0"/>
<evidence type="ECO:0000256" key="5">
    <source>
        <dbReference type="ARBA" id="ARBA00023054"/>
    </source>
</evidence>
<protein>
    <recommendedName>
        <fullName evidence="3">Dynein regulatory complex protein 1</fullName>
    </recommendedName>
    <alternativeName>
        <fullName evidence="8">Coiled-coil domain-containing protein 164</fullName>
    </alternativeName>
</protein>
<keyword evidence="15" id="KW-1185">Reference proteome</keyword>
<dbReference type="Pfam" id="PF14775">
    <property type="entry name" value="NYD-SP28_assoc"/>
    <property type="match status" value="1"/>
</dbReference>
<dbReference type="Proteomes" id="UP000018467">
    <property type="component" value="Unassembled WGS sequence"/>
</dbReference>
<reference evidence="14" key="4">
    <citation type="submission" date="2025-09" db="UniProtKB">
        <authorList>
            <consortium name="Ensembl"/>
        </authorList>
    </citation>
    <scope>IDENTIFICATION</scope>
</reference>